<dbReference type="SUPFAM" id="SSF46785">
    <property type="entry name" value="Winged helix' DNA-binding domain"/>
    <property type="match status" value="1"/>
</dbReference>
<dbReference type="PROSITE" id="PS50110">
    <property type="entry name" value="RESPONSE_REGULATORY"/>
    <property type="match status" value="1"/>
</dbReference>
<feature type="domain" description="Response regulatory" evidence="2">
    <location>
        <begin position="6"/>
        <end position="117"/>
    </location>
</feature>
<sequence length="214" mass="23097">MTNEIRVLIVDDDFRVSGIHRDLVAARPGFTALPPVRDAASARIAIRDMRPDLLLLDVYLPDGDGIEIGREAGIDRFVLSAADDVATIRRALTSGALHYLVKPFDPRALQDRLDRYARFRNLLSTGSATQETIDRAVSVLHGGAVPAPARAGTQQVILDALAAGEASSVEIAERVGVSRATAQRHLAELAARGAIDVTLQYGSAGRPEHRYRLS</sequence>
<dbReference type="InterPro" id="IPR051271">
    <property type="entry name" value="2C-system_Tx_regulators"/>
</dbReference>
<dbReference type="InterPro" id="IPR036388">
    <property type="entry name" value="WH-like_DNA-bd_sf"/>
</dbReference>
<dbReference type="Pfam" id="PF00072">
    <property type="entry name" value="Response_reg"/>
    <property type="match status" value="1"/>
</dbReference>
<dbReference type="Gene3D" id="3.40.50.2300">
    <property type="match status" value="1"/>
</dbReference>
<name>A0A6I6E3S5_9MICO</name>
<dbReference type="GO" id="GO:0000156">
    <property type="term" value="F:phosphorelay response regulator activity"/>
    <property type="evidence" value="ECO:0007669"/>
    <property type="project" value="TreeGrafter"/>
</dbReference>
<dbReference type="Pfam" id="PF12840">
    <property type="entry name" value="HTH_20"/>
    <property type="match status" value="1"/>
</dbReference>
<dbReference type="RefSeq" id="WP_156243157.1">
    <property type="nucleotide sequence ID" value="NZ_BAAAZL010000007.1"/>
</dbReference>
<dbReference type="KEGG" id="moj:D7D94_13725"/>
<keyword evidence="1" id="KW-0597">Phosphoprotein</keyword>
<dbReference type="InterPro" id="IPR011991">
    <property type="entry name" value="ArsR-like_HTH"/>
</dbReference>
<dbReference type="CDD" id="cd00090">
    <property type="entry name" value="HTH_ARSR"/>
    <property type="match status" value="1"/>
</dbReference>
<dbReference type="Gene3D" id="1.10.10.10">
    <property type="entry name" value="Winged helix-like DNA-binding domain superfamily/Winged helix DNA-binding domain"/>
    <property type="match status" value="1"/>
</dbReference>
<dbReference type="InterPro" id="IPR036390">
    <property type="entry name" value="WH_DNA-bd_sf"/>
</dbReference>
<dbReference type="Proteomes" id="UP000422989">
    <property type="component" value="Chromosome"/>
</dbReference>
<keyword evidence="4" id="KW-1185">Reference proteome</keyword>
<reference evidence="3 4" key="1">
    <citation type="submission" date="2018-09" db="EMBL/GenBank/DDBJ databases">
        <title>Whole genome sequencing of Microbacterium oryzae strain MB-10T.</title>
        <authorList>
            <person name="Das S.K."/>
        </authorList>
    </citation>
    <scope>NUCLEOTIDE SEQUENCE [LARGE SCALE GENOMIC DNA]</scope>
    <source>
        <strain evidence="3 4">MB-10</strain>
    </source>
</reference>
<evidence type="ECO:0000256" key="1">
    <source>
        <dbReference type="PROSITE-ProRule" id="PRU00169"/>
    </source>
</evidence>
<feature type="modified residue" description="4-aspartylphosphate" evidence="1">
    <location>
        <position position="57"/>
    </location>
</feature>
<dbReference type="InterPro" id="IPR011006">
    <property type="entry name" value="CheY-like_superfamily"/>
</dbReference>
<evidence type="ECO:0000259" key="2">
    <source>
        <dbReference type="PROSITE" id="PS50110"/>
    </source>
</evidence>
<dbReference type="SUPFAM" id="SSF52172">
    <property type="entry name" value="CheY-like"/>
    <property type="match status" value="1"/>
</dbReference>
<evidence type="ECO:0000313" key="4">
    <source>
        <dbReference type="Proteomes" id="UP000422989"/>
    </source>
</evidence>
<dbReference type="InterPro" id="IPR001789">
    <property type="entry name" value="Sig_transdc_resp-reg_receiver"/>
</dbReference>
<dbReference type="EMBL" id="CP032550">
    <property type="protein sequence ID" value="QGU28609.1"/>
    <property type="molecule type" value="Genomic_DNA"/>
</dbReference>
<proteinExistence type="predicted"/>
<dbReference type="PANTHER" id="PTHR45526">
    <property type="entry name" value="TRANSCRIPTIONAL REGULATORY PROTEIN DPIA"/>
    <property type="match status" value="1"/>
</dbReference>
<dbReference type="SMART" id="SM00448">
    <property type="entry name" value="REC"/>
    <property type="match status" value="1"/>
</dbReference>
<protein>
    <submittedName>
        <fullName evidence="3">Response regulator</fullName>
    </submittedName>
</protein>
<accession>A0A6I6E3S5</accession>
<dbReference type="PANTHER" id="PTHR45526:SF1">
    <property type="entry name" value="TRANSCRIPTIONAL REGULATORY PROTEIN DCUR-RELATED"/>
    <property type="match status" value="1"/>
</dbReference>
<dbReference type="OrthoDB" id="7187989at2"/>
<gene>
    <name evidence="3" type="ORF">D7D94_13725</name>
</gene>
<organism evidence="3 4">
    <name type="scientific">Microbacterium oryzae</name>
    <dbReference type="NCBI Taxonomy" id="743009"/>
    <lineage>
        <taxon>Bacteria</taxon>
        <taxon>Bacillati</taxon>
        <taxon>Actinomycetota</taxon>
        <taxon>Actinomycetes</taxon>
        <taxon>Micrococcales</taxon>
        <taxon>Microbacteriaceae</taxon>
        <taxon>Microbacterium</taxon>
    </lineage>
</organism>
<dbReference type="AlphaFoldDB" id="A0A6I6E3S5"/>
<evidence type="ECO:0000313" key="3">
    <source>
        <dbReference type="EMBL" id="QGU28609.1"/>
    </source>
</evidence>